<evidence type="ECO:0000313" key="2">
    <source>
        <dbReference type="EMBL" id="SEL02736.1"/>
    </source>
</evidence>
<dbReference type="Pfam" id="PF01547">
    <property type="entry name" value="SBP_bac_1"/>
    <property type="match status" value="1"/>
</dbReference>
<sequence length="457" mass="48224">MDHPSRAQCGGAAGPTQKASRMSISRRAFLATAATLGIGTGTALLSGCASSGTNVTGPSGSPSSLEVFSWWTEGGEKAALNSLVSEFHVHNPHIDFVNRAVAGGAGTNAKAELARRLKAGDPPDTFQGQAGAMLDDYVDAGQLEDLGFLYQQQGWDRALNSTLLQLTQRAGKHWSVPLDIHHINVIWANKRVCDHAKAPVAPDNVPDFVTALHRVAATGKNPLAISATAAEIWQVKHLMECLLVAEVGPAGWPALWKAGGDWGTQQVSTALAALRQILALAVNPTAEVSWDKASAMVGSGEAAYQIMGDWTEASFTLAGLLPHRDYDWAPAPGTDGTFVFASDCFTLPKGAKDRDAAIAWLVECGSQAGQDSFTAVKGAIPPRSVIGSTERGLFDEYSNWSMQQWTGTQIVGSLTHGVVARAAWNSAIDSALLSFAANRDPVRLQTALQAAAKQYAA</sequence>
<dbReference type="STRING" id="235985.SAMN05414137_10551"/>
<dbReference type="SUPFAM" id="SSF53850">
    <property type="entry name" value="Periplasmic binding protein-like II"/>
    <property type="match status" value="1"/>
</dbReference>
<organism evidence="2 3">
    <name type="scientific">Streptacidiphilus jiangxiensis</name>
    <dbReference type="NCBI Taxonomy" id="235985"/>
    <lineage>
        <taxon>Bacteria</taxon>
        <taxon>Bacillati</taxon>
        <taxon>Actinomycetota</taxon>
        <taxon>Actinomycetes</taxon>
        <taxon>Kitasatosporales</taxon>
        <taxon>Streptomycetaceae</taxon>
        <taxon>Streptacidiphilus</taxon>
    </lineage>
</organism>
<reference evidence="3" key="1">
    <citation type="submission" date="2016-10" db="EMBL/GenBank/DDBJ databases">
        <authorList>
            <person name="Varghese N."/>
        </authorList>
    </citation>
    <scope>NUCLEOTIDE SEQUENCE [LARGE SCALE GENOMIC DNA]</scope>
    <source>
        <strain evidence="3">DSM 45096 / BCRC 16803 / CGMCC 4.1857 / CIP 109030 / JCM 12277 / KCTC 19219 / NBRC 100920 / 33214</strain>
    </source>
</reference>
<dbReference type="Proteomes" id="UP000183015">
    <property type="component" value="Unassembled WGS sequence"/>
</dbReference>
<dbReference type="eggNOG" id="COG1653">
    <property type="taxonomic scope" value="Bacteria"/>
</dbReference>
<dbReference type="InterPro" id="IPR006059">
    <property type="entry name" value="SBP"/>
</dbReference>
<evidence type="ECO:0000256" key="1">
    <source>
        <dbReference type="SAM" id="MobiDB-lite"/>
    </source>
</evidence>
<name>A0A1H7LUV5_STRJI</name>
<proteinExistence type="predicted"/>
<protein>
    <submittedName>
        <fullName evidence="2">Glucose/mannose transport system substrate-binding protein</fullName>
    </submittedName>
</protein>
<dbReference type="Gene3D" id="3.40.190.10">
    <property type="entry name" value="Periplasmic binding protein-like II"/>
    <property type="match status" value="2"/>
</dbReference>
<evidence type="ECO:0000313" key="3">
    <source>
        <dbReference type="Proteomes" id="UP000183015"/>
    </source>
</evidence>
<dbReference type="AlphaFoldDB" id="A0A1H7LUV5"/>
<accession>A0A1H7LUV5</accession>
<gene>
    <name evidence="2" type="ORF">SAMN05414137_10551</name>
</gene>
<dbReference type="PROSITE" id="PS51318">
    <property type="entry name" value="TAT"/>
    <property type="match status" value="1"/>
</dbReference>
<dbReference type="InterPro" id="IPR006311">
    <property type="entry name" value="TAT_signal"/>
</dbReference>
<feature type="region of interest" description="Disordered" evidence="1">
    <location>
        <begin position="1"/>
        <end position="20"/>
    </location>
</feature>
<keyword evidence="3" id="KW-1185">Reference proteome</keyword>
<dbReference type="EMBL" id="FOAZ01000005">
    <property type="protein sequence ID" value="SEL02736.1"/>
    <property type="molecule type" value="Genomic_DNA"/>
</dbReference>